<protein>
    <submittedName>
        <fullName evidence="2">Uncharacterized protein</fullName>
    </submittedName>
</protein>
<evidence type="ECO:0000313" key="2">
    <source>
        <dbReference type="EMBL" id="GBL95694.1"/>
    </source>
</evidence>
<name>A0A4Y2BX27_ARAVE</name>
<organism evidence="2 3">
    <name type="scientific">Araneus ventricosus</name>
    <name type="common">Orbweaver spider</name>
    <name type="synonym">Epeira ventricosa</name>
    <dbReference type="NCBI Taxonomy" id="182803"/>
    <lineage>
        <taxon>Eukaryota</taxon>
        <taxon>Metazoa</taxon>
        <taxon>Ecdysozoa</taxon>
        <taxon>Arthropoda</taxon>
        <taxon>Chelicerata</taxon>
        <taxon>Arachnida</taxon>
        <taxon>Araneae</taxon>
        <taxon>Araneomorphae</taxon>
        <taxon>Entelegynae</taxon>
        <taxon>Araneoidea</taxon>
        <taxon>Araneidae</taxon>
        <taxon>Araneus</taxon>
    </lineage>
</organism>
<evidence type="ECO:0000256" key="1">
    <source>
        <dbReference type="SAM" id="MobiDB-lite"/>
    </source>
</evidence>
<gene>
    <name evidence="2" type="ORF">AVEN_653_1</name>
</gene>
<dbReference type="Proteomes" id="UP000499080">
    <property type="component" value="Unassembled WGS sequence"/>
</dbReference>
<reference evidence="2 3" key="1">
    <citation type="journal article" date="2019" name="Sci. Rep.">
        <title>Orb-weaving spider Araneus ventricosus genome elucidates the spidroin gene catalogue.</title>
        <authorList>
            <person name="Kono N."/>
            <person name="Nakamura H."/>
            <person name="Ohtoshi R."/>
            <person name="Moran D.A.P."/>
            <person name="Shinohara A."/>
            <person name="Yoshida Y."/>
            <person name="Fujiwara M."/>
            <person name="Mori M."/>
            <person name="Tomita M."/>
            <person name="Arakawa K."/>
        </authorList>
    </citation>
    <scope>NUCLEOTIDE SEQUENCE [LARGE SCALE GENOMIC DNA]</scope>
</reference>
<feature type="region of interest" description="Disordered" evidence="1">
    <location>
        <begin position="1"/>
        <end position="20"/>
    </location>
</feature>
<sequence length="98" mass="11272">MTRMTPELAPPLSKLSHHTNGRTFDSYIRFSVRQAKYTMDLQWKRVSNLEPSAPEADALPLGHSHAEDNYIVLGEQAGRRRRFVNLYNNNEFSCCLTC</sequence>
<comment type="caution">
    <text evidence="2">The sequence shown here is derived from an EMBL/GenBank/DDBJ whole genome shotgun (WGS) entry which is preliminary data.</text>
</comment>
<keyword evidence="3" id="KW-1185">Reference proteome</keyword>
<accession>A0A4Y2BX27</accession>
<proteinExistence type="predicted"/>
<dbReference type="EMBL" id="BGPR01000114">
    <property type="protein sequence ID" value="GBL95694.1"/>
    <property type="molecule type" value="Genomic_DNA"/>
</dbReference>
<evidence type="ECO:0000313" key="3">
    <source>
        <dbReference type="Proteomes" id="UP000499080"/>
    </source>
</evidence>
<dbReference type="AlphaFoldDB" id="A0A4Y2BX27"/>